<dbReference type="Proteomes" id="UP000239872">
    <property type="component" value="Unassembled WGS sequence"/>
</dbReference>
<dbReference type="GO" id="GO:0008774">
    <property type="term" value="F:acetaldehyde dehydrogenase (acetylating) activity"/>
    <property type="evidence" value="ECO:0007669"/>
    <property type="project" value="UniProtKB-UniRule"/>
</dbReference>
<sequence>MQRKLRTAIIGTGNIGTDLLVKITRSEYLECVLCAGRNLNSPGMKKASGMNIPVSPNSIDAIIQSAGDIDLVFDATSAQDHYTNSKIFRELGLIAIDLTPSRVGKMCIPAVNMQDCLEEDNLNMVTCGGQASIPLAYAIASVNKEIEYIETISSIASRSAGPATRINLDEYLQTTEMGIKSFSNAERSKAILNLNPAVPCVDMQTTVLAKIANPDLVGTKEAILKMVAKLQTYIPGYELIVEPMIENGRLAVMVRVRGLGDYLPSFAGNLDIINCAAIAAAEAFAKKRAQA</sequence>
<dbReference type="SUPFAM" id="SSF51735">
    <property type="entry name" value="NAD(P)-binding Rossmann-fold domains"/>
    <property type="match status" value="1"/>
</dbReference>
<protein>
    <recommendedName>
        <fullName evidence="1">Acetaldehyde dehydrogenase</fullName>
        <ecNumber evidence="1">1.2.1.10</ecNumber>
    </recommendedName>
    <alternativeName>
        <fullName evidence="1">Acetaldehyde dehydrogenase [acetylating]</fullName>
    </alternativeName>
</protein>
<comment type="catalytic activity">
    <reaction evidence="1">
        <text>acetaldehyde + NAD(+) + CoA = acetyl-CoA + NADH + H(+)</text>
        <dbReference type="Rhea" id="RHEA:23288"/>
        <dbReference type="ChEBI" id="CHEBI:15343"/>
        <dbReference type="ChEBI" id="CHEBI:15378"/>
        <dbReference type="ChEBI" id="CHEBI:57287"/>
        <dbReference type="ChEBI" id="CHEBI:57288"/>
        <dbReference type="ChEBI" id="CHEBI:57540"/>
        <dbReference type="ChEBI" id="CHEBI:57945"/>
        <dbReference type="EC" id="1.2.1.10"/>
    </reaction>
</comment>
<evidence type="ECO:0000259" key="2">
    <source>
        <dbReference type="Pfam" id="PF09290"/>
    </source>
</evidence>
<feature type="binding site" evidence="1">
    <location>
        <begin position="159"/>
        <end position="167"/>
    </location>
    <ligand>
        <name>NAD(+)</name>
        <dbReference type="ChEBI" id="CHEBI:57540"/>
    </ligand>
</feature>
<dbReference type="Pfam" id="PF09290">
    <property type="entry name" value="AcetDehyd-dimer"/>
    <property type="match status" value="1"/>
</dbReference>
<dbReference type="RefSeq" id="WP_105040923.1">
    <property type="nucleotide sequence ID" value="NZ_PPSL01000006.1"/>
</dbReference>
<evidence type="ECO:0000256" key="1">
    <source>
        <dbReference type="HAMAP-Rule" id="MF_01657"/>
    </source>
</evidence>
<feature type="domain" description="Acetaldehyde dehydrogenase C-terminal" evidence="2">
    <location>
        <begin position="127"/>
        <end position="264"/>
    </location>
</feature>
<dbReference type="HAMAP" id="MF_01657">
    <property type="entry name" value="Ac_ald_DH_ac"/>
    <property type="match status" value="1"/>
</dbReference>
<dbReference type="OrthoDB" id="9783105at2"/>
<keyword evidence="1" id="KW-0520">NAD</keyword>
<name>A0A2S7SRD7_9BACT</name>
<feature type="binding site" evidence="1">
    <location>
        <begin position="12"/>
        <end position="15"/>
    </location>
    <ligand>
        <name>NAD(+)</name>
        <dbReference type="ChEBI" id="CHEBI:57540"/>
    </ligand>
</feature>
<accession>A0A2S7SRD7</accession>
<dbReference type="NCBIfam" id="NF006157">
    <property type="entry name" value="PRK08300.1"/>
    <property type="match status" value="1"/>
</dbReference>
<dbReference type="GO" id="GO:0051287">
    <property type="term" value="F:NAD binding"/>
    <property type="evidence" value="ECO:0007669"/>
    <property type="project" value="UniProtKB-UniRule"/>
</dbReference>
<keyword evidence="4" id="KW-1185">Reference proteome</keyword>
<feature type="active site" description="Acyl-thioester intermediate" evidence="1">
    <location>
        <position position="127"/>
    </location>
</feature>
<dbReference type="InterPro" id="IPR003361">
    <property type="entry name" value="Acetaldehyde_dehydrogenase"/>
</dbReference>
<comment type="caution">
    <text evidence="3">The sequence shown here is derived from an EMBL/GenBank/DDBJ whole genome shotgun (WGS) entry which is preliminary data.</text>
</comment>
<organism evidence="3 4">
    <name type="scientific">Flavipsychrobacter stenotrophus</name>
    <dbReference type="NCBI Taxonomy" id="2077091"/>
    <lineage>
        <taxon>Bacteria</taxon>
        <taxon>Pseudomonadati</taxon>
        <taxon>Bacteroidota</taxon>
        <taxon>Chitinophagia</taxon>
        <taxon>Chitinophagales</taxon>
        <taxon>Chitinophagaceae</taxon>
        <taxon>Flavipsychrobacter</taxon>
    </lineage>
</organism>
<dbReference type="Gene3D" id="3.40.50.720">
    <property type="entry name" value="NAD(P)-binding Rossmann-like Domain"/>
    <property type="match status" value="1"/>
</dbReference>
<dbReference type="NCBIfam" id="TIGR03215">
    <property type="entry name" value="ac_ald_DH_ac"/>
    <property type="match status" value="1"/>
</dbReference>
<dbReference type="InterPro" id="IPR015426">
    <property type="entry name" value="Acetylaldehyde_DH_C"/>
</dbReference>
<dbReference type="Gene3D" id="3.30.360.10">
    <property type="entry name" value="Dihydrodipicolinate Reductase, domain 2"/>
    <property type="match status" value="1"/>
</dbReference>
<dbReference type="AlphaFoldDB" id="A0A2S7SRD7"/>
<keyword evidence="1" id="KW-0058">Aromatic hydrocarbons catabolism</keyword>
<comment type="similarity">
    <text evidence="1">Belongs to the acetaldehyde dehydrogenase family.</text>
</comment>
<dbReference type="CDD" id="cd23933">
    <property type="entry name" value="ALDH_C"/>
    <property type="match status" value="1"/>
</dbReference>
<keyword evidence="1" id="KW-0560">Oxidoreductase</keyword>
<feature type="binding site" evidence="1">
    <location>
        <position position="269"/>
    </location>
    <ligand>
        <name>NAD(+)</name>
        <dbReference type="ChEBI" id="CHEBI:57540"/>
    </ligand>
</feature>
<dbReference type="EC" id="1.2.1.10" evidence="1"/>
<dbReference type="SUPFAM" id="SSF55347">
    <property type="entry name" value="Glyceraldehyde-3-phosphate dehydrogenase-like, C-terminal domain"/>
    <property type="match status" value="1"/>
</dbReference>
<proteinExistence type="inferred from homology"/>
<dbReference type="InterPro" id="IPR036291">
    <property type="entry name" value="NAD(P)-bd_dom_sf"/>
</dbReference>
<dbReference type="PIRSF" id="PIRSF015689">
    <property type="entry name" value="Actaldh_dh_actl"/>
    <property type="match status" value="1"/>
</dbReference>
<gene>
    <name evidence="3" type="ORF">CJD36_019730</name>
</gene>
<reference evidence="3 4" key="1">
    <citation type="submission" date="2018-01" db="EMBL/GenBank/DDBJ databases">
        <title>A novel member of the phylum Bacteroidetes isolated from glacier ice.</title>
        <authorList>
            <person name="Liu Q."/>
            <person name="Xin Y.-H."/>
        </authorList>
    </citation>
    <scope>NUCLEOTIDE SEQUENCE [LARGE SCALE GENOMIC DNA]</scope>
    <source>
        <strain evidence="3 4">RB1R16</strain>
    </source>
</reference>
<dbReference type="EMBL" id="PPSL01000006">
    <property type="protein sequence ID" value="PQJ09473.1"/>
    <property type="molecule type" value="Genomic_DNA"/>
</dbReference>
<evidence type="ECO:0000313" key="4">
    <source>
        <dbReference type="Proteomes" id="UP000239872"/>
    </source>
</evidence>
<evidence type="ECO:0000313" key="3">
    <source>
        <dbReference type="EMBL" id="PQJ09473.1"/>
    </source>
</evidence>